<dbReference type="EMBL" id="VUOE01000001">
    <property type="protein sequence ID" value="KAA2219428.1"/>
    <property type="molecule type" value="Genomic_DNA"/>
</dbReference>
<proteinExistence type="predicted"/>
<name>A0A5B2TZE2_9FLAO</name>
<evidence type="ECO:0000313" key="2">
    <source>
        <dbReference type="EMBL" id="MEE1971507.1"/>
    </source>
</evidence>
<comment type="caution">
    <text evidence="1">The sequence shown here is derived from an EMBL/GenBank/DDBJ whole genome shotgun (WGS) entry which is preliminary data.</text>
</comment>
<evidence type="ECO:0000313" key="1">
    <source>
        <dbReference type="EMBL" id="KAA2219428.1"/>
    </source>
</evidence>
<protein>
    <submittedName>
        <fullName evidence="1">Uncharacterized protein</fullName>
    </submittedName>
</protein>
<dbReference type="Proteomes" id="UP001343698">
    <property type="component" value="Unassembled WGS sequence"/>
</dbReference>
<dbReference type="EMBL" id="JAZDDF010000001">
    <property type="protein sequence ID" value="MEE1971507.1"/>
    <property type="molecule type" value="Genomic_DNA"/>
</dbReference>
<dbReference type="AlphaFoldDB" id="A0A5B2TZE2"/>
<dbReference type="RefSeq" id="WP_138256798.1">
    <property type="nucleotide sequence ID" value="NZ_JAZDDF010000001.1"/>
</dbReference>
<dbReference type="Proteomes" id="UP000323188">
    <property type="component" value="Unassembled WGS sequence"/>
</dbReference>
<keyword evidence="4" id="KW-1185">Reference proteome</keyword>
<organism evidence="1 3">
    <name type="scientific">Maribacter flavus</name>
    <dbReference type="NCBI Taxonomy" id="1658664"/>
    <lineage>
        <taxon>Bacteria</taxon>
        <taxon>Pseudomonadati</taxon>
        <taxon>Bacteroidota</taxon>
        <taxon>Flavobacteriia</taxon>
        <taxon>Flavobacteriales</taxon>
        <taxon>Flavobacteriaceae</taxon>
        <taxon>Maribacter</taxon>
    </lineage>
</organism>
<reference evidence="2 4" key="2">
    <citation type="submission" date="2024-01" db="EMBL/GenBank/DDBJ databases">
        <title>Maribacter spp. originated from different algae showed divergent polysaccharides utilization ability.</title>
        <authorList>
            <person name="Wang H."/>
            <person name="Wu Y."/>
        </authorList>
    </citation>
    <scope>NUCLEOTIDE SEQUENCE [LARGE SCALE GENOMIC DNA]</scope>
    <source>
        <strain evidence="2 4">KPT27_14</strain>
    </source>
</reference>
<accession>A0A5B2TZE2</accession>
<evidence type="ECO:0000313" key="4">
    <source>
        <dbReference type="Proteomes" id="UP001343698"/>
    </source>
</evidence>
<evidence type="ECO:0000313" key="3">
    <source>
        <dbReference type="Proteomes" id="UP000323188"/>
    </source>
</evidence>
<reference evidence="1 3" key="1">
    <citation type="submission" date="2019-09" db="EMBL/GenBank/DDBJ databases">
        <authorList>
            <person name="Khan S.A."/>
            <person name="Jeon C.O."/>
            <person name="Chun B.H."/>
            <person name="Jeong S.E."/>
        </authorList>
    </citation>
    <scope>NUCLEOTIDE SEQUENCE [LARGE SCALE GENOMIC DNA]</scope>
    <source>
        <strain evidence="1 3">KCTC 42508</strain>
    </source>
</reference>
<gene>
    <name evidence="1" type="ORF">F0361_07450</name>
    <name evidence="2" type="ORF">V1H85_03570</name>
</gene>
<sequence>MKSLVVYFLSFSLLIAILAPSIGTLMELFDGEQIVMDFNEEEENYETTIEFAEKHFVNNNLQNDMSFLAFGKLHSFSKDDTCLILSNFKEVFLPPPKV</sequence>